<accession>A0A3N4G8H4</accession>
<dbReference type="SMART" id="SM00822">
    <property type="entry name" value="PKS_KR"/>
    <property type="match status" value="1"/>
</dbReference>
<dbReference type="PANTHER" id="PTHR24322:SF736">
    <property type="entry name" value="RETINOL DEHYDROGENASE 10"/>
    <property type="match status" value="1"/>
</dbReference>
<feature type="domain" description="Ketoreductase" evidence="4">
    <location>
        <begin position="16"/>
        <end position="191"/>
    </location>
</feature>
<keyword evidence="2" id="KW-0560">Oxidoreductase</keyword>
<dbReference type="PANTHER" id="PTHR24322">
    <property type="entry name" value="PKSB"/>
    <property type="match status" value="1"/>
</dbReference>
<sequence>MSPFSRRHSIPDLREKTVLITGGARGIGAQTARRFADEGATVYICDIDIDVAEETAAGIPGSYAVALDVTDRSSWSSAVSTIEQSAGCVDVLVNNAGVMPLGPFLDETEETTDLILDVNVRGVLNGIRAVIPAMIERKNGHIVNVASMAGRIAIPGMLTYNASKFGALGASLAARQEYDGTGVSICAILPAAVRTELSSGATLGGALPTVDPIDVADAVIGTLATRAAQTSVPEWVGPGWTLVSAVMPERLERFARKSIDDRRALSTDPVTRGAYISRVSRHAAQHSSHSRGAAS</sequence>
<dbReference type="GO" id="GO:0016616">
    <property type="term" value="F:oxidoreductase activity, acting on the CH-OH group of donors, NAD or NADP as acceptor"/>
    <property type="evidence" value="ECO:0007669"/>
    <property type="project" value="TreeGrafter"/>
</dbReference>
<gene>
    <name evidence="5" type="ORF">EF294_14500</name>
</gene>
<organism evidence="5 6">
    <name type="scientific">Gordonia oryzae</name>
    <dbReference type="NCBI Taxonomy" id="2487349"/>
    <lineage>
        <taxon>Bacteria</taxon>
        <taxon>Bacillati</taxon>
        <taxon>Actinomycetota</taxon>
        <taxon>Actinomycetes</taxon>
        <taxon>Mycobacteriales</taxon>
        <taxon>Gordoniaceae</taxon>
        <taxon>Gordonia</taxon>
    </lineage>
</organism>
<protein>
    <submittedName>
        <fullName evidence="5">SDR family oxidoreductase</fullName>
    </submittedName>
</protein>
<evidence type="ECO:0000256" key="2">
    <source>
        <dbReference type="ARBA" id="ARBA00023002"/>
    </source>
</evidence>
<dbReference type="Gene3D" id="3.40.50.720">
    <property type="entry name" value="NAD(P)-binding Rossmann-like Domain"/>
    <property type="match status" value="1"/>
</dbReference>
<comment type="similarity">
    <text evidence="1 3">Belongs to the short-chain dehydrogenases/reductases (SDR) family.</text>
</comment>
<dbReference type="PRINTS" id="PR00080">
    <property type="entry name" value="SDRFAMILY"/>
</dbReference>
<dbReference type="CDD" id="cd05233">
    <property type="entry name" value="SDR_c"/>
    <property type="match status" value="1"/>
</dbReference>
<evidence type="ECO:0000259" key="4">
    <source>
        <dbReference type="SMART" id="SM00822"/>
    </source>
</evidence>
<comment type="caution">
    <text evidence="5">The sequence shown here is derived from an EMBL/GenBank/DDBJ whole genome shotgun (WGS) entry which is preliminary data.</text>
</comment>
<dbReference type="NCBIfam" id="NF005878">
    <property type="entry name" value="PRK07825.1"/>
    <property type="match status" value="1"/>
</dbReference>
<evidence type="ECO:0000256" key="1">
    <source>
        <dbReference type="ARBA" id="ARBA00006484"/>
    </source>
</evidence>
<keyword evidence="6" id="KW-1185">Reference proteome</keyword>
<evidence type="ECO:0000313" key="6">
    <source>
        <dbReference type="Proteomes" id="UP000267536"/>
    </source>
</evidence>
<reference evidence="5 6" key="1">
    <citation type="submission" date="2018-11" db="EMBL/GenBank/DDBJ databases">
        <title>Draft genome sequence of Gordonia sp. RS15-1S isolated from rice stems.</title>
        <authorList>
            <person name="Muangham S."/>
        </authorList>
    </citation>
    <scope>NUCLEOTIDE SEQUENCE [LARGE SCALE GENOMIC DNA]</scope>
    <source>
        <strain evidence="5 6">RS15-1S</strain>
    </source>
</reference>
<dbReference type="AlphaFoldDB" id="A0A3N4G8H4"/>
<evidence type="ECO:0000313" key="5">
    <source>
        <dbReference type="EMBL" id="RPA59029.1"/>
    </source>
</evidence>
<evidence type="ECO:0000256" key="3">
    <source>
        <dbReference type="RuleBase" id="RU000363"/>
    </source>
</evidence>
<dbReference type="Proteomes" id="UP000267536">
    <property type="component" value="Unassembled WGS sequence"/>
</dbReference>
<proteinExistence type="inferred from homology"/>
<dbReference type="InterPro" id="IPR002347">
    <property type="entry name" value="SDR_fam"/>
</dbReference>
<dbReference type="PRINTS" id="PR00081">
    <property type="entry name" value="GDHRDH"/>
</dbReference>
<dbReference type="OrthoDB" id="9775296at2"/>
<dbReference type="EMBL" id="RKMH01000010">
    <property type="protein sequence ID" value="RPA59029.1"/>
    <property type="molecule type" value="Genomic_DNA"/>
</dbReference>
<name>A0A3N4G8H4_9ACTN</name>
<dbReference type="InterPro" id="IPR057326">
    <property type="entry name" value="KR_dom"/>
</dbReference>
<dbReference type="RefSeq" id="WP_123931244.1">
    <property type="nucleotide sequence ID" value="NZ_JBPSDP010000010.1"/>
</dbReference>
<dbReference type="InterPro" id="IPR036291">
    <property type="entry name" value="NAD(P)-bd_dom_sf"/>
</dbReference>
<dbReference type="Pfam" id="PF00106">
    <property type="entry name" value="adh_short"/>
    <property type="match status" value="1"/>
</dbReference>
<dbReference type="SUPFAM" id="SSF51735">
    <property type="entry name" value="NAD(P)-binding Rossmann-fold domains"/>
    <property type="match status" value="1"/>
</dbReference>